<dbReference type="GO" id="GO:0051087">
    <property type="term" value="F:protein-folding chaperone binding"/>
    <property type="evidence" value="ECO:0007669"/>
    <property type="project" value="InterPro"/>
</dbReference>
<dbReference type="SUPFAM" id="SSF47144">
    <property type="entry name" value="HSC20 (HSCB), C-terminal oligomerisation domain"/>
    <property type="match status" value="1"/>
</dbReference>
<name>A0AAD5NIZ1_ACENE</name>
<proteinExistence type="predicted"/>
<dbReference type="PANTHER" id="PTHR14021:SF15">
    <property type="entry name" value="IRON-SULFUR CLUSTER CO-CHAPERONE PROTEIN HSCB"/>
    <property type="match status" value="1"/>
</dbReference>
<dbReference type="InterPro" id="IPR036869">
    <property type="entry name" value="J_dom_sf"/>
</dbReference>
<reference evidence="2" key="2">
    <citation type="submission" date="2023-02" db="EMBL/GenBank/DDBJ databases">
        <authorList>
            <person name="Swenson N.G."/>
            <person name="Wegrzyn J.L."/>
            <person name="Mcevoy S.L."/>
        </authorList>
    </citation>
    <scope>NUCLEOTIDE SEQUENCE</scope>
    <source>
        <strain evidence="2">91603</strain>
        <tissue evidence="2">Leaf</tissue>
    </source>
</reference>
<dbReference type="Gene3D" id="1.20.1280.20">
    <property type="entry name" value="HscB, C-terminal domain"/>
    <property type="match status" value="1"/>
</dbReference>
<sequence>MVGSLGFERRDKRVSPPLRETLCSQSADKLNNSSCWNCNAVPKTASFLFCESCRSVSHFIFPWTTFKSTDWTRIMKLKMRIWKQNTEIDRKSYILISERDYAAEQSARVIEAYRTLTNPLSRAIYILKLEGVEVNEEDTVSEPELLTEIMELREAVEDDADSKALNEILSPSGLREIDTMV</sequence>
<dbReference type="GO" id="GO:0001671">
    <property type="term" value="F:ATPase activator activity"/>
    <property type="evidence" value="ECO:0007669"/>
    <property type="project" value="InterPro"/>
</dbReference>
<dbReference type="EMBL" id="JAJSOW010000106">
    <property type="protein sequence ID" value="KAI9160498.1"/>
    <property type="molecule type" value="Genomic_DNA"/>
</dbReference>
<protein>
    <submittedName>
        <fullName evidence="2">Uncharacterized protein</fullName>
    </submittedName>
</protein>
<dbReference type="Proteomes" id="UP001064489">
    <property type="component" value="Chromosome 2"/>
</dbReference>
<dbReference type="AlphaFoldDB" id="A0AAD5NIZ1"/>
<dbReference type="GO" id="GO:0044571">
    <property type="term" value="P:[2Fe-2S] cluster assembly"/>
    <property type="evidence" value="ECO:0007669"/>
    <property type="project" value="InterPro"/>
</dbReference>
<organism evidence="2 3">
    <name type="scientific">Acer negundo</name>
    <name type="common">Box elder</name>
    <dbReference type="NCBI Taxonomy" id="4023"/>
    <lineage>
        <taxon>Eukaryota</taxon>
        <taxon>Viridiplantae</taxon>
        <taxon>Streptophyta</taxon>
        <taxon>Embryophyta</taxon>
        <taxon>Tracheophyta</taxon>
        <taxon>Spermatophyta</taxon>
        <taxon>Magnoliopsida</taxon>
        <taxon>eudicotyledons</taxon>
        <taxon>Gunneridae</taxon>
        <taxon>Pentapetalae</taxon>
        <taxon>rosids</taxon>
        <taxon>malvids</taxon>
        <taxon>Sapindales</taxon>
        <taxon>Sapindaceae</taxon>
        <taxon>Hippocastanoideae</taxon>
        <taxon>Acereae</taxon>
        <taxon>Acer</taxon>
    </lineage>
</organism>
<reference evidence="2" key="1">
    <citation type="journal article" date="2022" name="Plant J.">
        <title>Strategies of tolerance reflected in two North American maple genomes.</title>
        <authorList>
            <person name="McEvoy S.L."/>
            <person name="Sezen U.U."/>
            <person name="Trouern-Trend A."/>
            <person name="McMahon S.M."/>
            <person name="Schaberg P.G."/>
            <person name="Yang J."/>
            <person name="Wegrzyn J.L."/>
            <person name="Swenson N.G."/>
        </authorList>
    </citation>
    <scope>NUCLEOTIDE SEQUENCE</scope>
    <source>
        <strain evidence="2">91603</strain>
    </source>
</reference>
<dbReference type="PANTHER" id="PTHR14021">
    <property type="entry name" value="IRON-SULFUR CLUSTER CO-CHAPERONE PROTEIN HSCB"/>
    <property type="match status" value="1"/>
</dbReference>
<evidence type="ECO:0000313" key="2">
    <source>
        <dbReference type="EMBL" id="KAI9160498.1"/>
    </source>
</evidence>
<dbReference type="InterPro" id="IPR036386">
    <property type="entry name" value="HscB_C_sf"/>
</dbReference>
<evidence type="ECO:0000313" key="3">
    <source>
        <dbReference type="Proteomes" id="UP001064489"/>
    </source>
</evidence>
<dbReference type="GO" id="GO:0051259">
    <property type="term" value="P:protein complex oligomerization"/>
    <property type="evidence" value="ECO:0007669"/>
    <property type="project" value="InterPro"/>
</dbReference>
<accession>A0AAD5NIZ1</accession>
<keyword evidence="1" id="KW-0143">Chaperone</keyword>
<comment type="caution">
    <text evidence="2">The sequence shown here is derived from an EMBL/GenBank/DDBJ whole genome shotgun (WGS) entry which is preliminary data.</text>
</comment>
<evidence type="ECO:0000256" key="1">
    <source>
        <dbReference type="ARBA" id="ARBA00023186"/>
    </source>
</evidence>
<keyword evidence="3" id="KW-1185">Reference proteome</keyword>
<dbReference type="InterPro" id="IPR004640">
    <property type="entry name" value="HscB"/>
</dbReference>
<dbReference type="Gene3D" id="1.10.287.110">
    <property type="entry name" value="DnaJ domain"/>
    <property type="match status" value="1"/>
</dbReference>
<gene>
    <name evidence="2" type="ORF">LWI28_008699</name>
</gene>